<keyword evidence="6" id="KW-0472">Membrane</keyword>
<dbReference type="PANTHER" id="PTHR13254">
    <property type="entry name" value="GOLGI AUTOANTIGEN, GOLGIN SUBFAMILY A, 7"/>
    <property type="match status" value="1"/>
</dbReference>
<dbReference type="AlphaFoldDB" id="A0AAD5RJF1"/>
<feature type="compositionally biased region" description="Low complexity" evidence="7">
    <location>
        <begin position="231"/>
        <end position="243"/>
    </location>
</feature>
<evidence type="ECO:0000259" key="9">
    <source>
        <dbReference type="Pfam" id="PF10256"/>
    </source>
</evidence>
<keyword evidence="5" id="KW-0256">Endoplasmic reticulum</keyword>
<accession>A0AAD5RJF1</accession>
<dbReference type="InterPro" id="IPR019383">
    <property type="entry name" value="Golgin_A_7/ERF4"/>
</dbReference>
<feature type="domain" description="Golgin subfamily A member 7/ERF4" evidence="9">
    <location>
        <begin position="593"/>
        <end position="716"/>
    </location>
</feature>
<name>A0AAD5RJF1_9PEZI</name>
<reference evidence="10" key="1">
    <citation type="submission" date="2022-07" db="EMBL/GenBank/DDBJ databases">
        <title>Draft genome sequence of Zalerion maritima ATCC 34329, a (micro)plastics degrading marine fungus.</title>
        <authorList>
            <person name="Paco A."/>
            <person name="Goncalves M.F.M."/>
            <person name="Rocha-Santos T.A.P."/>
            <person name="Alves A."/>
        </authorList>
    </citation>
    <scope>NUCLEOTIDE SEQUENCE</scope>
    <source>
        <strain evidence="10">ATCC 34329</strain>
    </source>
</reference>
<feature type="compositionally biased region" description="Polar residues" evidence="7">
    <location>
        <begin position="164"/>
        <end position="187"/>
    </location>
</feature>
<evidence type="ECO:0000313" key="11">
    <source>
        <dbReference type="Proteomes" id="UP001201980"/>
    </source>
</evidence>
<evidence type="ECO:0000256" key="7">
    <source>
        <dbReference type="SAM" id="MobiDB-lite"/>
    </source>
</evidence>
<dbReference type="GO" id="GO:0006612">
    <property type="term" value="P:protein targeting to membrane"/>
    <property type="evidence" value="ECO:0007669"/>
    <property type="project" value="TreeGrafter"/>
</dbReference>
<dbReference type="Proteomes" id="UP001201980">
    <property type="component" value="Unassembled WGS sequence"/>
</dbReference>
<evidence type="ECO:0000256" key="4">
    <source>
        <dbReference type="ARBA" id="ARBA00018463"/>
    </source>
</evidence>
<protein>
    <recommendedName>
        <fullName evidence="4">Ras modification protein ERF4</fullName>
    </recommendedName>
</protein>
<feature type="region of interest" description="Disordered" evidence="7">
    <location>
        <begin position="137"/>
        <end position="410"/>
    </location>
</feature>
<sequence>MLGLRCFAKLRLALSTSPLLSASQDILQQERSDPADQERCSCFWAIATTAADPKNSNRHCSSTSHRQPPPHWLHAQEFSAIEPSTARTNRRRSRQPPSKSRINRSVPSSSRQLDRNCHRRSFPSHVRSLNLRPALRYPSKFRGSHGKLPRTRISRGRSDGRSLATASHAQKPTQSQSDPSAVISSSYEDTEDNPRIPSISNQPAYPGARSIPTPPPAATLRSGRRAHEPTAQAATSAAAAAAARLHPQQPSDSRFPRPQAYFLQSPFRKGPVPSSSQPRRSGPRLWNPTNSTPRGSNKTTPTASHKTKNSNATATTAASAAKPERARHRRPSTPPPPSVPLQHPSLDISRKNPGDTSEPLLSLPEQRQTKLPPSARASLQLDRDSKRISLPRSVRHSYDSKGATTPASASFPAEVLRELREIEQRQQEPSAGEEVEVIAGPSKPPLSQPLPAVKTSPSKSVTGFRKRGQSISNKFAEASSTFGLRLDRKTSAKSIKGKGKMPAVTLETPAEGANAPDTFSPDLERGPDYPDQNRISEVSGIGPALTDSDSSSIMGDPNQADAGIDEWGPSHPCYPHLNPHVPVGSPEFVSTRIIRIKRDWLVKGDLAPTFSNLYPEILDPAGVPEQEFRRVIEKLNKELVPIFSPYGWRNVMDGVMGLVTGWLWDDFGFSAVKGRLGKLEKWVQVWNEEMKRQVGGDANSVPQIMPLRRTGYMTLDIQIPDPEIAPAPSTPARSGYDQGHIEPVQEPAPAITVS</sequence>
<proteinExistence type="inferred from homology"/>
<comment type="subcellular location">
    <subcellularLocation>
        <location evidence="1">Endoplasmic reticulum membrane</location>
        <topology evidence="1">Peripheral membrane protein</topology>
    </subcellularLocation>
</comment>
<evidence type="ECO:0000256" key="2">
    <source>
        <dbReference type="ARBA" id="ARBA00007732"/>
    </source>
</evidence>
<feature type="compositionally biased region" description="Low complexity" evidence="7">
    <location>
        <begin position="309"/>
        <end position="321"/>
    </location>
</feature>
<keyword evidence="8" id="KW-0732">Signal</keyword>
<comment type="caution">
    <text evidence="10">The sequence shown here is derived from an EMBL/GenBank/DDBJ whole genome shotgun (WGS) entry which is preliminary data.</text>
</comment>
<dbReference type="PANTHER" id="PTHR13254:SF0">
    <property type="entry name" value="GOLGIN SUBFAMILY A MEMBER 7_ERF4 DOMAIN-CONTAINING PROTEIN"/>
    <property type="match status" value="1"/>
</dbReference>
<keyword evidence="11" id="KW-1185">Reference proteome</keyword>
<comment type="subunit">
    <text evidence="3">Interacts with ERF2.</text>
</comment>
<gene>
    <name evidence="10" type="ORF">MKZ38_006011</name>
</gene>
<feature type="signal peptide" evidence="8">
    <location>
        <begin position="1"/>
        <end position="22"/>
    </location>
</feature>
<evidence type="ECO:0000256" key="6">
    <source>
        <dbReference type="ARBA" id="ARBA00023136"/>
    </source>
</evidence>
<dbReference type="InterPro" id="IPR051371">
    <property type="entry name" value="Ras_palmitoyltransferase"/>
</dbReference>
<feature type="compositionally biased region" description="Polar residues" evidence="7">
    <location>
        <begin position="287"/>
        <end position="304"/>
    </location>
</feature>
<organism evidence="10 11">
    <name type="scientific">Zalerion maritima</name>
    <dbReference type="NCBI Taxonomy" id="339359"/>
    <lineage>
        <taxon>Eukaryota</taxon>
        <taxon>Fungi</taxon>
        <taxon>Dikarya</taxon>
        <taxon>Ascomycota</taxon>
        <taxon>Pezizomycotina</taxon>
        <taxon>Sordariomycetes</taxon>
        <taxon>Lulworthiomycetidae</taxon>
        <taxon>Lulworthiales</taxon>
        <taxon>Lulworthiaceae</taxon>
        <taxon>Zalerion</taxon>
    </lineage>
</organism>
<comment type="similarity">
    <text evidence="2">Belongs to the ERF4 family.</text>
</comment>
<feature type="region of interest" description="Disordered" evidence="7">
    <location>
        <begin position="439"/>
        <end position="467"/>
    </location>
</feature>
<dbReference type="GO" id="GO:0005789">
    <property type="term" value="C:endoplasmic reticulum membrane"/>
    <property type="evidence" value="ECO:0007669"/>
    <property type="project" value="UniProtKB-SubCell"/>
</dbReference>
<feature type="chain" id="PRO_5041926474" description="Ras modification protein ERF4" evidence="8">
    <location>
        <begin position="23"/>
        <end position="754"/>
    </location>
</feature>
<dbReference type="EMBL" id="JAKWBI020000365">
    <property type="protein sequence ID" value="KAJ2895964.1"/>
    <property type="molecule type" value="Genomic_DNA"/>
</dbReference>
<feature type="region of interest" description="Disordered" evidence="7">
    <location>
        <begin position="723"/>
        <end position="754"/>
    </location>
</feature>
<evidence type="ECO:0000313" key="10">
    <source>
        <dbReference type="EMBL" id="KAJ2895964.1"/>
    </source>
</evidence>
<feature type="compositionally biased region" description="Basic residues" evidence="7">
    <location>
        <begin position="142"/>
        <end position="155"/>
    </location>
</feature>
<dbReference type="Pfam" id="PF10256">
    <property type="entry name" value="Erf4"/>
    <property type="match status" value="1"/>
</dbReference>
<evidence type="ECO:0000256" key="8">
    <source>
        <dbReference type="SAM" id="SignalP"/>
    </source>
</evidence>
<feature type="region of interest" description="Disordered" evidence="7">
    <location>
        <begin position="53"/>
        <end position="125"/>
    </location>
</feature>
<feature type="compositionally biased region" description="Low complexity" evidence="7">
    <location>
        <begin position="271"/>
        <end position="284"/>
    </location>
</feature>
<evidence type="ECO:0000256" key="5">
    <source>
        <dbReference type="ARBA" id="ARBA00022824"/>
    </source>
</evidence>
<evidence type="ECO:0000256" key="1">
    <source>
        <dbReference type="ARBA" id="ARBA00004406"/>
    </source>
</evidence>
<dbReference type="GO" id="GO:0031211">
    <property type="term" value="C:endoplasmic reticulum palmitoyltransferase complex"/>
    <property type="evidence" value="ECO:0007669"/>
    <property type="project" value="TreeGrafter"/>
</dbReference>
<evidence type="ECO:0000256" key="3">
    <source>
        <dbReference type="ARBA" id="ARBA00011396"/>
    </source>
</evidence>